<protein>
    <submittedName>
        <fullName evidence="2">Uncharacterized protein</fullName>
    </submittedName>
</protein>
<reference evidence="2" key="1">
    <citation type="submission" date="2018-06" db="EMBL/GenBank/DDBJ databases">
        <authorList>
            <person name="Zhirakovskaya E."/>
        </authorList>
    </citation>
    <scope>NUCLEOTIDE SEQUENCE</scope>
</reference>
<feature type="transmembrane region" description="Helical" evidence="1">
    <location>
        <begin position="237"/>
        <end position="261"/>
    </location>
</feature>
<gene>
    <name evidence="2" type="ORF">MNBD_CHLOROFLEXI01-4189</name>
</gene>
<evidence type="ECO:0000256" key="1">
    <source>
        <dbReference type="SAM" id="Phobius"/>
    </source>
</evidence>
<evidence type="ECO:0000313" key="2">
    <source>
        <dbReference type="EMBL" id="VAW32987.1"/>
    </source>
</evidence>
<dbReference type="EMBL" id="UOEU01000412">
    <property type="protein sequence ID" value="VAW32987.1"/>
    <property type="molecule type" value="Genomic_DNA"/>
</dbReference>
<keyword evidence="1" id="KW-0812">Transmembrane</keyword>
<proteinExistence type="predicted"/>
<keyword evidence="1" id="KW-0472">Membrane</keyword>
<accession>A0A3B0V514</accession>
<keyword evidence="1" id="KW-1133">Transmembrane helix</keyword>
<organism evidence="2">
    <name type="scientific">hydrothermal vent metagenome</name>
    <dbReference type="NCBI Taxonomy" id="652676"/>
    <lineage>
        <taxon>unclassified sequences</taxon>
        <taxon>metagenomes</taxon>
        <taxon>ecological metagenomes</taxon>
    </lineage>
</organism>
<sequence>MDISVSRLNGRLAQKLPPELPLGLVFVVGKVAELGSHDFVLTEETHQLTCRAHEAISSIGVGDEVRVSGHLMFDDRQLQYYLRAGDIERVTAEPLSHSDPQELLTRNDALLAALEEVKARAAVSPAEDQETLPVWVQKLAPVEAEQEGPIGQNRRRDRTKGELDTGLVALLSEAMDSEEEMELTPELLAPYLPSEPDFVEEGGEVDVVEEDVEEETAASLAALSTSYRPVNRQDTDWLVILLIVTFIVLAIAAIVAIILLLV</sequence>
<dbReference type="AlphaFoldDB" id="A0A3B0V514"/>
<name>A0A3B0V514_9ZZZZ</name>